<dbReference type="EMBL" id="JAWDJX010000016">
    <property type="protein sequence ID" value="KAK3053334.1"/>
    <property type="molecule type" value="Genomic_DNA"/>
</dbReference>
<gene>
    <name evidence="2" type="ORF">LTR09_005503</name>
</gene>
<sequence length="436" mass="49577">MKLLFAGYGDLRNVVQSLSSLPASYDKPVTMVVNDMDFDVVARNLIMLLILMSLEDEAEAVDCVLHLWYSTMIRQSHLDILKTHIRPLIKKVVKDMHKPASGGLIANTWVFGHCIPPGLDATKASVIRLSATLSPGSDDFFMRTMLVQKPAHRMGLDEYRRNGIMLPLGHSREGFQVPNPTYFQSGSWPLADQMKPVDGWLMSDVLSTSNGPAINDVNGKLYHHVRNKLTLFRHRFAHHECHFHMLNVHAEGMPFYFKDLPFDRIEVSNISDRGYMGVREVIAHLSPLLRAPQDNPHATLITLFMSAVSDSWTTKEGGKSSDAELLRASLYLGRPVFETTGPPILKSDPFYALIMASMQLVRNGDEYCDKYMTTYKFKNVERDFGVAMKEPHTVLGKWPLGLKIPPRQPGWKEEFEQLRATYSRGVERYVEWKKIK</sequence>
<evidence type="ECO:0000313" key="2">
    <source>
        <dbReference type="EMBL" id="KAK3053334.1"/>
    </source>
</evidence>
<dbReference type="InterPro" id="IPR027974">
    <property type="entry name" value="DUF4470"/>
</dbReference>
<proteinExistence type="predicted"/>
<organism evidence="2 3">
    <name type="scientific">Extremus antarcticus</name>
    <dbReference type="NCBI Taxonomy" id="702011"/>
    <lineage>
        <taxon>Eukaryota</taxon>
        <taxon>Fungi</taxon>
        <taxon>Dikarya</taxon>
        <taxon>Ascomycota</taxon>
        <taxon>Pezizomycotina</taxon>
        <taxon>Dothideomycetes</taxon>
        <taxon>Dothideomycetidae</taxon>
        <taxon>Mycosphaerellales</taxon>
        <taxon>Extremaceae</taxon>
        <taxon>Extremus</taxon>
    </lineage>
</organism>
<dbReference type="Proteomes" id="UP001271007">
    <property type="component" value="Unassembled WGS sequence"/>
</dbReference>
<protein>
    <recommendedName>
        <fullName evidence="1">DUF4470 domain-containing protein</fullName>
    </recommendedName>
</protein>
<name>A0AAJ0DG27_9PEZI</name>
<evidence type="ECO:0000313" key="3">
    <source>
        <dbReference type="Proteomes" id="UP001271007"/>
    </source>
</evidence>
<comment type="caution">
    <text evidence="2">The sequence shown here is derived from an EMBL/GenBank/DDBJ whole genome shotgun (WGS) entry which is preliminary data.</text>
</comment>
<dbReference type="Pfam" id="PF14737">
    <property type="entry name" value="DUF4470"/>
    <property type="match status" value="1"/>
</dbReference>
<keyword evidence="3" id="KW-1185">Reference proteome</keyword>
<accession>A0AAJ0DG27</accession>
<dbReference type="AlphaFoldDB" id="A0AAJ0DG27"/>
<reference evidence="2" key="1">
    <citation type="submission" date="2023-04" db="EMBL/GenBank/DDBJ databases">
        <title>Black Yeasts Isolated from many extreme environments.</title>
        <authorList>
            <person name="Coleine C."/>
            <person name="Stajich J.E."/>
            <person name="Selbmann L."/>
        </authorList>
    </citation>
    <scope>NUCLEOTIDE SEQUENCE</scope>
    <source>
        <strain evidence="2">CCFEE 5312</strain>
    </source>
</reference>
<evidence type="ECO:0000259" key="1">
    <source>
        <dbReference type="Pfam" id="PF14737"/>
    </source>
</evidence>
<feature type="domain" description="DUF4470" evidence="1">
    <location>
        <begin position="1"/>
        <end position="73"/>
    </location>
</feature>